<comment type="catalytic activity">
    <reaction evidence="3">
        <text>ATP + H2O = ADP + phosphate + H(+)</text>
        <dbReference type="Rhea" id="RHEA:13065"/>
        <dbReference type="ChEBI" id="CHEBI:15377"/>
        <dbReference type="ChEBI" id="CHEBI:15378"/>
        <dbReference type="ChEBI" id="CHEBI:30616"/>
        <dbReference type="ChEBI" id="CHEBI:43474"/>
        <dbReference type="ChEBI" id="CHEBI:456216"/>
        <dbReference type="EC" id="5.6.2.3"/>
    </reaction>
</comment>
<evidence type="ECO:0000256" key="4">
    <source>
        <dbReference type="ARBA" id="ARBA00048988"/>
    </source>
</evidence>
<evidence type="ECO:0000256" key="2">
    <source>
        <dbReference type="ARBA" id="ARBA00034617"/>
    </source>
</evidence>
<dbReference type="PANTHER" id="PTHR42957:SF1">
    <property type="entry name" value="HELICASE MJ1565-RELATED"/>
    <property type="match status" value="1"/>
</dbReference>
<keyword evidence="8" id="KW-1185">Reference proteome</keyword>
<evidence type="ECO:0000259" key="6">
    <source>
        <dbReference type="Pfam" id="PF01935"/>
    </source>
</evidence>
<evidence type="ECO:0000256" key="5">
    <source>
        <dbReference type="SAM" id="MobiDB-lite"/>
    </source>
</evidence>
<accession>A0ABD5RJP1</accession>
<dbReference type="GO" id="GO:0005524">
    <property type="term" value="F:ATP binding"/>
    <property type="evidence" value="ECO:0007669"/>
    <property type="project" value="UniProtKB-KW"/>
</dbReference>
<evidence type="ECO:0000256" key="3">
    <source>
        <dbReference type="ARBA" id="ARBA00048954"/>
    </source>
</evidence>
<dbReference type="InterPro" id="IPR008571">
    <property type="entry name" value="HerA-like"/>
</dbReference>
<dbReference type="Gene3D" id="3.40.50.300">
    <property type="entry name" value="P-loop containing nucleotide triphosphate hydrolases"/>
    <property type="match status" value="2"/>
</dbReference>
<reference evidence="7 8" key="1">
    <citation type="journal article" date="2019" name="Int. J. Syst. Evol. Microbiol.">
        <title>The Global Catalogue of Microorganisms (GCM) 10K type strain sequencing project: providing services to taxonomists for standard genome sequencing and annotation.</title>
        <authorList>
            <consortium name="The Broad Institute Genomics Platform"/>
            <consortium name="The Broad Institute Genome Sequencing Center for Infectious Disease"/>
            <person name="Wu L."/>
            <person name="Ma J."/>
        </authorList>
    </citation>
    <scope>NUCLEOTIDE SEQUENCE [LARGE SCALE GENOMIC DNA]</scope>
    <source>
        <strain evidence="7 8">CGMCC 1.12543</strain>
    </source>
</reference>
<dbReference type="Proteomes" id="UP001596099">
    <property type="component" value="Unassembled WGS sequence"/>
</dbReference>
<dbReference type="EMBL" id="JBHSQH010000001">
    <property type="protein sequence ID" value="MFC5970807.1"/>
    <property type="molecule type" value="Genomic_DNA"/>
</dbReference>
<comment type="caution">
    <text evidence="7">The sequence shown here is derived from an EMBL/GenBank/DDBJ whole genome shotgun (WGS) entry which is preliminary data.</text>
</comment>
<feature type="domain" description="Helicase HerA central" evidence="6">
    <location>
        <begin position="41"/>
        <end position="113"/>
    </location>
</feature>
<evidence type="ECO:0000313" key="7">
    <source>
        <dbReference type="EMBL" id="MFC5970807.1"/>
    </source>
</evidence>
<keyword evidence="7" id="KW-0547">Nucleotide-binding</keyword>
<dbReference type="InterPro" id="IPR002789">
    <property type="entry name" value="HerA_central"/>
</dbReference>
<comment type="similarity">
    <text evidence="1">Belongs to the HerA family.</text>
</comment>
<name>A0ABD5RJP1_9EURY</name>
<dbReference type="AlphaFoldDB" id="A0ABD5RJP1"/>
<gene>
    <name evidence="7" type="ORF">ACFPYI_05620</name>
</gene>
<feature type="region of interest" description="Disordered" evidence="5">
    <location>
        <begin position="318"/>
        <end position="362"/>
    </location>
</feature>
<organism evidence="7 8">
    <name type="scientific">Halomarina salina</name>
    <dbReference type="NCBI Taxonomy" id="1872699"/>
    <lineage>
        <taxon>Archaea</taxon>
        <taxon>Methanobacteriati</taxon>
        <taxon>Methanobacteriota</taxon>
        <taxon>Stenosarchaea group</taxon>
        <taxon>Halobacteria</taxon>
        <taxon>Halobacteriales</taxon>
        <taxon>Natronomonadaceae</taxon>
        <taxon>Halomarina</taxon>
    </lineage>
</organism>
<sequence length="362" mass="37870">MHVLGSTAELGPVAHLGAYRARDGSPGEEVGLDVGGPHAALVVGKRGSGKSYTLGVLAEELARTDGVAPIVVDPMGAFRTLAEAPDDVPARVVEPRVRADALEPKAWCALLGLDATGAVGALVWRAASEATTLDAMRAFVDASDVAREVRLAAENHLDLADSWGVFDGDPADLSGGEATVVDCSGLDDAPMNAVCLAVASDCYRGRLDGSVERLPWLLVDEAHVFFEGVAASALRRVLTRGRAPGVSLVCATQRPSALPGVAVSQSDLVVMHRLTGRADLAAFRDTRPTYVDEGFERRMPERPGDALVVDDATEGVHAIRVRERLTPHGGSSPRVETDDGDAGREGENENADGRGDDSGGEE</sequence>
<keyword evidence="7" id="KW-0067">ATP-binding</keyword>
<protein>
    <submittedName>
        <fullName evidence="7">ATP-binding protein</fullName>
    </submittedName>
</protein>
<proteinExistence type="inferred from homology"/>
<dbReference type="GO" id="GO:0043139">
    <property type="term" value="F:5'-3' DNA helicase activity"/>
    <property type="evidence" value="ECO:0007669"/>
    <property type="project" value="UniProtKB-EC"/>
</dbReference>
<comment type="catalytic activity">
    <reaction evidence="4">
        <text>ATP + H2O = ADP + phosphate + H(+)</text>
        <dbReference type="Rhea" id="RHEA:13065"/>
        <dbReference type="ChEBI" id="CHEBI:15377"/>
        <dbReference type="ChEBI" id="CHEBI:15378"/>
        <dbReference type="ChEBI" id="CHEBI:30616"/>
        <dbReference type="ChEBI" id="CHEBI:43474"/>
        <dbReference type="ChEBI" id="CHEBI:456216"/>
        <dbReference type="EC" id="5.6.2.4"/>
    </reaction>
</comment>
<dbReference type="InterPro" id="IPR027417">
    <property type="entry name" value="P-loop_NTPase"/>
</dbReference>
<evidence type="ECO:0000256" key="1">
    <source>
        <dbReference type="ARBA" id="ARBA00007816"/>
    </source>
</evidence>
<dbReference type="SUPFAM" id="SSF52540">
    <property type="entry name" value="P-loop containing nucleoside triphosphate hydrolases"/>
    <property type="match status" value="1"/>
</dbReference>
<feature type="compositionally biased region" description="Basic and acidic residues" evidence="5">
    <location>
        <begin position="335"/>
        <end position="362"/>
    </location>
</feature>
<evidence type="ECO:0000313" key="8">
    <source>
        <dbReference type="Proteomes" id="UP001596099"/>
    </source>
</evidence>
<dbReference type="GO" id="GO:0043138">
    <property type="term" value="F:3'-5' DNA helicase activity"/>
    <property type="evidence" value="ECO:0007669"/>
    <property type="project" value="UniProtKB-EC"/>
</dbReference>
<comment type="catalytic activity">
    <reaction evidence="2">
        <text>Couples ATP hydrolysis with the unwinding of duplex DNA by translocating in the 3'-5' direction.</text>
        <dbReference type="EC" id="5.6.2.4"/>
    </reaction>
</comment>
<dbReference type="Pfam" id="PF01935">
    <property type="entry name" value="DUF87"/>
    <property type="match status" value="1"/>
</dbReference>
<dbReference type="PANTHER" id="PTHR42957">
    <property type="entry name" value="HELICASE MJ1565-RELATED"/>
    <property type="match status" value="1"/>
</dbReference>
<dbReference type="RefSeq" id="WP_247413729.1">
    <property type="nucleotide sequence ID" value="NZ_JALLGW010000001.1"/>
</dbReference>